<comment type="function">
    <text evidence="18">Minor apolipoprotein mainly associated with HDL and to a lesser extent with VLDL. May also be associated with chylomicrons. Important determinant of plasma triglyceride (TG) levels by both being a potent stimulator of apo-CII lipoprotein lipase (LPL) TG hydrolysis and an inhibitor of the hepatic VLDL-TG production rate (without affecting the VLDL-apoB production rate). Activates poorly lecithin:cholesterol acyltransferase (LCAT) and does not enhance efflux of cholesterol from macrophages. Binds heparin.</text>
</comment>
<dbReference type="PANTHER" id="PTHR18976">
    <property type="entry name" value="APOLIPOPROTEIN"/>
    <property type="match status" value="1"/>
</dbReference>
<dbReference type="CTD" id="116519"/>
<dbReference type="GO" id="GO:0031210">
    <property type="term" value="F:phosphatidylcholine binding"/>
    <property type="evidence" value="ECO:0007669"/>
    <property type="project" value="Ensembl"/>
</dbReference>
<dbReference type="GO" id="GO:0005770">
    <property type="term" value="C:late endosome"/>
    <property type="evidence" value="ECO:0007669"/>
    <property type="project" value="UniProtKB-SubCell"/>
</dbReference>
<dbReference type="GO" id="GO:0042157">
    <property type="term" value="P:lipoprotein metabolic process"/>
    <property type="evidence" value="ECO:0007669"/>
    <property type="project" value="InterPro"/>
</dbReference>
<dbReference type="GO" id="GO:0034447">
    <property type="term" value="P:very-low-density lipoprotein particle clearance"/>
    <property type="evidence" value="ECO:0007669"/>
    <property type="project" value="Ensembl"/>
</dbReference>
<evidence type="ECO:0000256" key="5">
    <source>
        <dbReference type="ARBA" id="ARBA00008788"/>
    </source>
</evidence>
<keyword evidence="14" id="KW-0445">Lipid transport</keyword>
<dbReference type="RefSeq" id="XP_023355207.2">
    <property type="nucleotide sequence ID" value="XM_023499439.2"/>
</dbReference>
<organism evidence="22 23">
    <name type="scientific">Sarcophilus harrisii</name>
    <name type="common">Tasmanian devil</name>
    <name type="synonym">Sarcophilus laniarius</name>
    <dbReference type="NCBI Taxonomy" id="9305"/>
    <lineage>
        <taxon>Eukaryota</taxon>
        <taxon>Metazoa</taxon>
        <taxon>Chordata</taxon>
        <taxon>Craniata</taxon>
        <taxon>Vertebrata</taxon>
        <taxon>Euteleostomi</taxon>
        <taxon>Mammalia</taxon>
        <taxon>Metatheria</taxon>
        <taxon>Dasyuromorphia</taxon>
        <taxon>Dasyuridae</taxon>
        <taxon>Sarcophilus</taxon>
    </lineage>
</organism>
<keyword evidence="12" id="KW-0345">HDL</keyword>
<dbReference type="GO" id="GO:0033700">
    <property type="term" value="P:phospholipid efflux"/>
    <property type="evidence" value="ECO:0007669"/>
    <property type="project" value="TreeGrafter"/>
</dbReference>
<dbReference type="GO" id="GO:0033344">
    <property type="term" value="P:cholesterol efflux"/>
    <property type="evidence" value="ECO:0007669"/>
    <property type="project" value="TreeGrafter"/>
</dbReference>
<evidence type="ECO:0000256" key="2">
    <source>
        <dbReference type="ARBA" id="ARBA00004601"/>
    </source>
</evidence>
<comment type="subcellular location">
    <subcellularLocation>
        <location evidence="1">Early endosome</location>
    </subcellularLocation>
    <subcellularLocation>
        <location evidence="2">Golgi apparatus</location>
        <location evidence="2">trans-Golgi network</location>
    </subcellularLocation>
    <subcellularLocation>
        <location evidence="3">Late endosome</location>
    </subcellularLocation>
    <subcellularLocation>
        <location evidence="4">Secreted</location>
    </subcellularLocation>
</comment>
<dbReference type="InterPro" id="IPR000074">
    <property type="entry name" value="ApoA_E"/>
</dbReference>
<dbReference type="AlphaFoldDB" id="A0A7N4P4U3"/>
<evidence type="ECO:0000256" key="11">
    <source>
        <dbReference type="ARBA" id="ARBA00022753"/>
    </source>
</evidence>
<dbReference type="GO" id="GO:0035473">
    <property type="term" value="F:lipase binding"/>
    <property type="evidence" value="ECO:0007669"/>
    <property type="project" value="Ensembl"/>
</dbReference>
<dbReference type="GO" id="GO:0034370">
    <property type="term" value="P:triglyceride-rich lipoprotein particle remodeling"/>
    <property type="evidence" value="ECO:0007669"/>
    <property type="project" value="Ensembl"/>
</dbReference>
<dbReference type="Gene3D" id="6.10.250.2890">
    <property type="match status" value="1"/>
</dbReference>
<dbReference type="GO" id="GO:0034364">
    <property type="term" value="C:high-density lipoprotein particle"/>
    <property type="evidence" value="ECO:0007669"/>
    <property type="project" value="UniProtKB-KW"/>
</dbReference>
<dbReference type="Proteomes" id="UP000007648">
    <property type="component" value="Unassembled WGS sequence"/>
</dbReference>
<keyword evidence="23" id="KW-1185">Reference proteome</keyword>
<proteinExistence type="inferred from homology"/>
<dbReference type="GO" id="GO:0045723">
    <property type="term" value="P:positive regulation of fatty acid biosynthetic process"/>
    <property type="evidence" value="ECO:0007669"/>
    <property type="project" value="Ensembl"/>
</dbReference>
<dbReference type="Pfam" id="PF01442">
    <property type="entry name" value="Apolipoprotein"/>
    <property type="match status" value="2"/>
</dbReference>
<evidence type="ECO:0000256" key="1">
    <source>
        <dbReference type="ARBA" id="ARBA00004412"/>
    </source>
</evidence>
<evidence type="ECO:0000256" key="17">
    <source>
        <dbReference type="ARBA" id="ARBA00042594"/>
    </source>
</evidence>
<evidence type="ECO:0000256" key="13">
    <source>
        <dbReference type="ARBA" id="ARBA00023034"/>
    </source>
</evidence>
<reference evidence="22 23" key="1">
    <citation type="journal article" date="2011" name="Proc. Natl. Acad. Sci. U.S.A.">
        <title>Genetic diversity and population structure of the endangered marsupial Sarcophilus harrisii (Tasmanian devil).</title>
        <authorList>
            <person name="Miller W."/>
            <person name="Hayes V.M."/>
            <person name="Ratan A."/>
            <person name="Petersen D.C."/>
            <person name="Wittekindt N.E."/>
            <person name="Miller J."/>
            <person name="Walenz B."/>
            <person name="Knight J."/>
            <person name="Qi J."/>
            <person name="Zhao F."/>
            <person name="Wang Q."/>
            <person name="Bedoya-Reina O.C."/>
            <person name="Katiyar N."/>
            <person name="Tomsho L.P."/>
            <person name="Kasson L.M."/>
            <person name="Hardie R.A."/>
            <person name="Woodbridge P."/>
            <person name="Tindall E.A."/>
            <person name="Bertelsen M.F."/>
            <person name="Dixon D."/>
            <person name="Pyecroft S."/>
            <person name="Helgen K.M."/>
            <person name="Lesk A.M."/>
            <person name="Pringle T.H."/>
            <person name="Patterson N."/>
            <person name="Zhang Y."/>
            <person name="Kreiss A."/>
            <person name="Woods G.M."/>
            <person name="Jones M.E."/>
            <person name="Schuster S.C."/>
        </authorList>
    </citation>
    <scope>NUCLEOTIDE SEQUENCE [LARGE SCALE GENOMIC DNA]</scope>
</reference>
<dbReference type="GO" id="GO:0010898">
    <property type="term" value="P:positive regulation of triglyceride catabolic process"/>
    <property type="evidence" value="ECO:0007669"/>
    <property type="project" value="Ensembl"/>
</dbReference>
<evidence type="ECO:0000256" key="3">
    <source>
        <dbReference type="ARBA" id="ARBA00004603"/>
    </source>
</evidence>
<dbReference type="RefSeq" id="XP_023355206.2">
    <property type="nucleotide sequence ID" value="XM_023499438.2"/>
</dbReference>
<dbReference type="GO" id="GO:0060228">
    <property type="term" value="F:phosphatidylcholine-sterol O-acyltransferase activator activity"/>
    <property type="evidence" value="ECO:0007669"/>
    <property type="project" value="TreeGrafter"/>
</dbReference>
<sequence>MAVITTVLALVLALNSVSTTAKEHKGFWEYFSQRGWEKGPTEQREQPKPSKEFLNPKASPGPDLSDMNTLLEKMGPLAGEGRPPLLFVDSAELQHQLHKELEEVRRGLAPYTQEVHQHVGWNLEGLRRQLKPYTLELVERLALGVQELQEQLKLLGEDTKNQLLGGMNEARGLLQEFQDQVAHHTGRVKALFHPYAERLVSEIGQHVQELHRNVAPHAATSPARLSGYIQALSKKLTLKAQALHTHIQTNLDQLRDELSAFAGASVGEAADRFGPEAGLSSEELTKEVQQRLEAFRLDTLQEIADFSRTIDRETEELQQQLAPPPPAHSASPPELLGDNGDRKILGELKSRLNALWEDIHYNLQGQGHGLFELPEDLP</sequence>
<evidence type="ECO:0000256" key="12">
    <source>
        <dbReference type="ARBA" id="ARBA00022850"/>
    </source>
</evidence>
<name>A0A7N4P4U3_SARHA</name>
<evidence type="ECO:0000313" key="22">
    <source>
        <dbReference type="Ensembl" id="ENSSHAP00000032368.1"/>
    </source>
</evidence>
<evidence type="ECO:0000256" key="9">
    <source>
        <dbReference type="ARBA" id="ARBA00022553"/>
    </source>
</evidence>
<dbReference type="GeneID" id="100931655"/>
<comment type="similarity">
    <text evidence="5">Belongs to the apolipoprotein A1/A4/E family.</text>
</comment>
<keyword evidence="10 21" id="KW-0732">Signal</keyword>
<dbReference type="GO" id="GO:0120020">
    <property type="term" value="F:cholesterol transfer activity"/>
    <property type="evidence" value="ECO:0007669"/>
    <property type="project" value="TreeGrafter"/>
</dbReference>
<evidence type="ECO:0000256" key="14">
    <source>
        <dbReference type="ARBA" id="ARBA00023055"/>
    </source>
</evidence>
<keyword evidence="15" id="KW-0850">VLDL</keyword>
<keyword evidence="11" id="KW-0967">Endosome</keyword>
<dbReference type="GO" id="GO:0008201">
    <property type="term" value="F:heparin binding"/>
    <property type="evidence" value="ECO:0007669"/>
    <property type="project" value="Ensembl"/>
</dbReference>
<dbReference type="FunCoup" id="A0A7N4P4U3">
    <property type="interactions" value="98"/>
</dbReference>
<feature type="region of interest" description="Disordered" evidence="20">
    <location>
        <begin position="314"/>
        <end position="341"/>
    </location>
</feature>
<dbReference type="GO" id="GO:0019433">
    <property type="term" value="P:triglyceride catabolic process"/>
    <property type="evidence" value="ECO:0007669"/>
    <property type="project" value="Ensembl"/>
</dbReference>
<evidence type="ECO:0000256" key="19">
    <source>
        <dbReference type="ARBA" id="ARBA00046669"/>
    </source>
</evidence>
<dbReference type="GO" id="GO:0070328">
    <property type="term" value="P:triglyceride homeostasis"/>
    <property type="evidence" value="ECO:0007669"/>
    <property type="project" value="Ensembl"/>
</dbReference>
<gene>
    <name evidence="22" type="primary">APOA5</name>
</gene>
<feature type="region of interest" description="Disordered" evidence="20">
    <location>
        <begin position="38"/>
        <end position="69"/>
    </location>
</feature>
<evidence type="ECO:0000256" key="18">
    <source>
        <dbReference type="ARBA" id="ARBA00046248"/>
    </source>
</evidence>
<keyword evidence="8" id="KW-0964">Secreted</keyword>
<evidence type="ECO:0000256" key="8">
    <source>
        <dbReference type="ARBA" id="ARBA00022525"/>
    </source>
</evidence>
<keyword evidence="7" id="KW-0162">Chylomicron</keyword>
<evidence type="ECO:0000256" key="4">
    <source>
        <dbReference type="ARBA" id="ARBA00004613"/>
    </source>
</evidence>
<reference evidence="22" key="2">
    <citation type="submission" date="2025-08" db="UniProtKB">
        <authorList>
            <consortium name="Ensembl"/>
        </authorList>
    </citation>
    <scope>IDENTIFICATION</scope>
</reference>
<evidence type="ECO:0000256" key="7">
    <source>
        <dbReference type="ARBA" id="ARBA00022513"/>
    </source>
</evidence>
<dbReference type="GO" id="GO:0034361">
    <property type="term" value="C:very-low-density lipoprotein particle"/>
    <property type="evidence" value="ECO:0007669"/>
    <property type="project" value="UniProtKB-KW"/>
</dbReference>
<reference evidence="22" key="3">
    <citation type="submission" date="2025-09" db="UniProtKB">
        <authorList>
            <consortium name="Ensembl"/>
        </authorList>
    </citation>
    <scope>IDENTIFICATION</scope>
</reference>
<evidence type="ECO:0000256" key="20">
    <source>
        <dbReference type="SAM" id="MobiDB-lite"/>
    </source>
</evidence>
<dbReference type="GO" id="GO:0042246">
    <property type="term" value="P:tissue regeneration"/>
    <property type="evidence" value="ECO:0007669"/>
    <property type="project" value="Ensembl"/>
</dbReference>
<dbReference type="GO" id="GO:0042627">
    <property type="term" value="C:chylomicron"/>
    <property type="evidence" value="ECO:0007669"/>
    <property type="project" value="UniProtKB-KW"/>
</dbReference>
<keyword evidence="6" id="KW-0813">Transport</keyword>
<feature type="chain" id="PRO_5029765639" description="Apolipoprotein A-V" evidence="21">
    <location>
        <begin position="22"/>
        <end position="378"/>
    </location>
</feature>
<protein>
    <recommendedName>
        <fullName evidence="16">Apolipoprotein A-V</fullName>
    </recommendedName>
    <alternativeName>
        <fullName evidence="17">Apolipoprotein A5</fullName>
    </alternativeName>
</protein>
<evidence type="ECO:0000313" key="23">
    <source>
        <dbReference type="Proteomes" id="UP000007648"/>
    </source>
</evidence>
<keyword evidence="13" id="KW-0333">Golgi apparatus</keyword>
<dbReference type="SUPFAM" id="SSF58113">
    <property type="entry name" value="Apolipoprotein A-I"/>
    <property type="match status" value="1"/>
</dbReference>
<feature type="signal peptide" evidence="21">
    <location>
        <begin position="1"/>
        <end position="21"/>
    </location>
</feature>
<dbReference type="PANTHER" id="PTHR18976:SF13">
    <property type="entry name" value="APOLIPOPROTEIN A-V"/>
    <property type="match status" value="1"/>
</dbReference>
<dbReference type="GO" id="GO:0008203">
    <property type="term" value="P:cholesterol metabolic process"/>
    <property type="evidence" value="ECO:0007669"/>
    <property type="project" value="TreeGrafter"/>
</dbReference>
<evidence type="ECO:0000256" key="16">
    <source>
        <dbReference type="ARBA" id="ARBA00040758"/>
    </source>
</evidence>
<dbReference type="GeneTree" id="ENSGT00950000182929"/>
<evidence type="ECO:0000256" key="15">
    <source>
        <dbReference type="ARBA" id="ARBA00023313"/>
    </source>
</evidence>
<dbReference type="InParanoid" id="A0A7N4P4U3"/>
<dbReference type="KEGG" id="shr:100931655"/>
<dbReference type="GO" id="GO:0005769">
    <property type="term" value="C:early endosome"/>
    <property type="evidence" value="ECO:0007669"/>
    <property type="project" value="UniProtKB-SubCell"/>
</dbReference>
<dbReference type="GO" id="GO:0042632">
    <property type="term" value="P:cholesterol homeostasis"/>
    <property type="evidence" value="ECO:0007669"/>
    <property type="project" value="Ensembl"/>
</dbReference>
<comment type="subunit">
    <text evidence="19">Interacts with GPIHBP1. Interacts with SORL1; this interaction leads to APOA5 internalization and sorting either to lysosomes and degradation, or to the trans-Golgi network.</text>
</comment>
<evidence type="ECO:0000256" key="10">
    <source>
        <dbReference type="ARBA" id="ARBA00022729"/>
    </source>
</evidence>
<dbReference type="OrthoDB" id="9886755at2759"/>
<dbReference type="GO" id="GO:0050750">
    <property type="term" value="F:low-density lipoprotein particle receptor binding"/>
    <property type="evidence" value="ECO:0007669"/>
    <property type="project" value="Ensembl"/>
</dbReference>
<dbReference type="GO" id="GO:0010902">
    <property type="term" value="P:positive regulation of very-low-density lipoprotein particle remodeling"/>
    <property type="evidence" value="ECO:0007669"/>
    <property type="project" value="Ensembl"/>
</dbReference>
<dbReference type="Gene3D" id="1.20.120.20">
    <property type="entry name" value="Apolipoprotein"/>
    <property type="match status" value="1"/>
</dbReference>
<dbReference type="FunFam" id="1.20.120.20:FF:000006">
    <property type="entry name" value="Apolipoprotein A-V"/>
    <property type="match status" value="1"/>
</dbReference>
<feature type="compositionally biased region" description="Basic and acidic residues" evidence="20">
    <location>
        <begin position="38"/>
        <end position="51"/>
    </location>
</feature>
<evidence type="ECO:0000256" key="6">
    <source>
        <dbReference type="ARBA" id="ARBA00022448"/>
    </source>
</evidence>
<dbReference type="GO" id="GO:0005794">
    <property type="term" value="C:Golgi apparatus"/>
    <property type="evidence" value="ECO:0007669"/>
    <property type="project" value="UniProtKB-SubCell"/>
</dbReference>
<dbReference type="GO" id="GO:1903561">
    <property type="term" value="C:extracellular vesicle"/>
    <property type="evidence" value="ECO:0007669"/>
    <property type="project" value="TreeGrafter"/>
</dbReference>
<dbReference type="GO" id="GO:0060230">
    <property type="term" value="F:lipoprotein lipase activator activity"/>
    <property type="evidence" value="ECO:0007669"/>
    <property type="project" value="Ensembl"/>
</dbReference>
<keyword evidence="9" id="KW-0597">Phosphoprotein</keyword>
<evidence type="ECO:0000256" key="21">
    <source>
        <dbReference type="SAM" id="SignalP"/>
    </source>
</evidence>
<dbReference type="Ensembl" id="ENSSHAT00000050131.1">
    <property type="protein sequence ID" value="ENSSHAP00000032368.1"/>
    <property type="gene ID" value="ENSSHAG00000029383.1"/>
</dbReference>
<accession>A0A7N4P4U3</accession>
<dbReference type="InterPro" id="IPR050163">
    <property type="entry name" value="Apolipoprotein_A1/A4/E"/>
</dbReference>